<organism evidence="2 3">
    <name type="scientific">Panacagrimonas perspica</name>
    <dbReference type="NCBI Taxonomy" id="381431"/>
    <lineage>
        <taxon>Bacteria</taxon>
        <taxon>Pseudomonadati</taxon>
        <taxon>Pseudomonadota</taxon>
        <taxon>Gammaproteobacteria</taxon>
        <taxon>Nevskiales</taxon>
        <taxon>Nevskiaceae</taxon>
        <taxon>Panacagrimonas</taxon>
    </lineage>
</organism>
<sequence length="279" mass="30090">MSARLPFRWTTNKGFTLIELMIALVLGLVVVLVVGQIYVSGRQSYRTQTGFGGMQENGRFALFFLQRDIRMAGFPREQGPGGALSGVLAGFNTVQTTDGGTGGSDQIEVQYNSFGTVVNVDGVPAGLQAQVTENNTFANSGRDCLGAAAGATVINRYWVANGNLMCLGNGDLTNPQPIISGVESMQILYGVDTDEDLVPNVYRRADQVGGGWPNVVAVRVGLLLNSQEPVYESPDTTWYAVLDAAPLQASDITTTPLDERLFARRVFVTTIMIRNRTNI</sequence>
<evidence type="ECO:0000256" key="1">
    <source>
        <dbReference type="SAM" id="Phobius"/>
    </source>
</evidence>
<evidence type="ECO:0000313" key="3">
    <source>
        <dbReference type="Proteomes" id="UP000295341"/>
    </source>
</evidence>
<accession>A0A4R7PC47</accession>
<dbReference type="AlphaFoldDB" id="A0A4R7PC47"/>
<keyword evidence="1" id="KW-0812">Transmembrane</keyword>
<dbReference type="Pfam" id="PF07963">
    <property type="entry name" value="N_methyl"/>
    <property type="match status" value="1"/>
</dbReference>
<evidence type="ECO:0000313" key="2">
    <source>
        <dbReference type="EMBL" id="TDU30790.1"/>
    </source>
</evidence>
<dbReference type="NCBIfam" id="TIGR02532">
    <property type="entry name" value="IV_pilin_GFxxxE"/>
    <property type="match status" value="1"/>
</dbReference>
<dbReference type="OrthoDB" id="5296662at2"/>
<dbReference type="InterPro" id="IPR012902">
    <property type="entry name" value="N_methyl_site"/>
</dbReference>
<dbReference type="Pfam" id="PF16074">
    <property type="entry name" value="PilW"/>
    <property type="match status" value="1"/>
</dbReference>
<dbReference type="GO" id="GO:0043683">
    <property type="term" value="P:type IV pilus assembly"/>
    <property type="evidence" value="ECO:0007669"/>
    <property type="project" value="InterPro"/>
</dbReference>
<reference evidence="2 3" key="1">
    <citation type="submission" date="2019-03" db="EMBL/GenBank/DDBJ databases">
        <title>Genomic Encyclopedia of Type Strains, Phase IV (KMG-IV): sequencing the most valuable type-strain genomes for metagenomic binning, comparative biology and taxonomic classification.</title>
        <authorList>
            <person name="Goeker M."/>
        </authorList>
    </citation>
    <scope>NUCLEOTIDE SEQUENCE [LARGE SCALE GENOMIC DNA]</scope>
    <source>
        <strain evidence="2 3">DSM 26377</strain>
    </source>
</reference>
<dbReference type="EMBL" id="SOBT01000008">
    <property type="protein sequence ID" value="TDU30790.1"/>
    <property type="molecule type" value="Genomic_DNA"/>
</dbReference>
<protein>
    <submittedName>
        <fullName evidence="2">Type IV pilus assembly protein PilW</fullName>
    </submittedName>
</protein>
<name>A0A4R7PC47_9GAMM</name>
<dbReference type="Proteomes" id="UP000295341">
    <property type="component" value="Unassembled WGS sequence"/>
</dbReference>
<dbReference type="PROSITE" id="PS00409">
    <property type="entry name" value="PROKAR_NTER_METHYL"/>
    <property type="match status" value="1"/>
</dbReference>
<proteinExistence type="predicted"/>
<dbReference type="InterPro" id="IPR032092">
    <property type="entry name" value="PilW"/>
</dbReference>
<dbReference type="RefSeq" id="WP_133879431.1">
    <property type="nucleotide sequence ID" value="NZ_MWIN01000023.1"/>
</dbReference>
<keyword evidence="3" id="KW-1185">Reference proteome</keyword>
<comment type="caution">
    <text evidence="2">The sequence shown here is derived from an EMBL/GenBank/DDBJ whole genome shotgun (WGS) entry which is preliminary data.</text>
</comment>
<keyword evidence="1" id="KW-1133">Transmembrane helix</keyword>
<keyword evidence="1" id="KW-0472">Membrane</keyword>
<gene>
    <name evidence="2" type="ORF">DFR24_0144</name>
</gene>
<feature type="transmembrane region" description="Helical" evidence="1">
    <location>
        <begin position="20"/>
        <end position="39"/>
    </location>
</feature>